<feature type="compositionally biased region" description="Basic and acidic residues" evidence="1">
    <location>
        <begin position="68"/>
        <end position="118"/>
    </location>
</feature>
<keyword evidence="3" id="KW-1185">Reference proteome</keyword>
<evidence type="ECO:0000313" key="2">
    <source>
        <dbReference type="EMBL" id="KAH7289829.1"/>
    </source>
</evidence>
<evidence type="ECO:0000313" key="3">
    <source>
        <dbReference type="Proteomes" id="UP000825935"/>
    </source>
</evidence>
<evidence type="ECO:0000256" key="1">
    <source>
        <dbReference type="SAM" id="MobiDB-lite"/>
    </source>
</evidence>
<organism evidence="2 3">
    <name type="scientific">Ceratopteris richardii</name>
    <name type="common">Triangle waterfern</name>
    <dbReference type="NCBI Taxonomy" id="49495"/>
    <lineage>
        <taxon>Eukaryota</taxon>
        <taxon>Viridiplantae</taxon>
        <taxon>Streptophyta</taxon>
        <taxon>Embryophyta</taxon>
        <taxon>Tracheophyta</taxon>
        <taxon>Polypodiopsida</taxon>
        <taxon>Polypodiidae</taxon>
        <taxon>Polypodiales</taxon>
        <taxon>Pteridineae</taxon>
        <taxon>Pteridaceae</taxon>
        <taxon>Parkerioideae</taxon>
        <taxon>Ceratopteris</taxon>
    </lineage>
</organism>
<sequence length="125" mass="14104">MKATKGSHAHGEEKHTEGGEKVNDVMWPRDPVTKQQLVPDLLSEEELRQQEAAFTIPTPTAGSATELPSERWENLTEHDEEKLEMEGGEEQRSAREGSDRSSEARQPHDILLFRRAVDQVDSSLE</sequence>
<dbReference type="EMBL" id="CM035435">
    <property type="protein sequence ID" value="KAH7289829.1"/>
    <property type="molecule type" value="Genomic_DNA"/>
</dbReference>
<reference evidence="2" key="1">
    <citation type="submission" date="2021-08" db="EMBL/GenBank/DDBJ databases">
        <title>WGS assembly of Ceratopteris richardii.</title>
        <authorList>
            <person name="Marchant D.B."/>
            <person name="Chen G."/>
            <person name="Jenkins J."/>
            <person name="Shu S."/>
            <person name="Leebens-Mack J."/>
            <person name="Grimwood J."/>
            <person name="Schmutz J."/>
            <person name="Soltis P."/>
            <person name="Soltis D."/>
            <person name="Chen Z.-H."/>
        </authorList>
    </citation>
    <scope>NUCLEOTIDE SEQUENCE</scope>
    <source>
        <strain evidence="2">Whitten #5841</strain>
        <tissue evidence="2">Leaf</tissue>
    </source>
</reference>
<proteinExistence type="predicted"/>
<feature type="region of interest" description="Disordered" evidence="1">
    <location>
        <begin position="1"/>
        <end position="125"/>
    </location>
</feature>
<dbReference type="AlphaFoldDB" id="A0A8T2R0F7"/>
<comment type="caution">
    <text evidence="2">The sequence shown here is derived from an EMBL/GenBank/DDBJ whole genome shotgun (WGS) entry which is preliminary data.</text>
</comment>
<feature type="compositionally biased region" description="Basic and acidic residues" evidence="1">
    <location>
        <begin position="9"/>
        <end position="23"/>
    </location>
</feature>
<dbReference type="Proteomes" id="UP000825935">
    <property type="component" value="Chromosome 30"/>
</dbReference>
<accession>A0A8T2R0F7</accession>
<gene>
    <name evidence="2" type="ORF">KP509_30G020300</name>
</gene>
<name>A0A8T2R0F7_CERRI</name>
<protein>
    <submittedName>
        <fullName evidence="2">Uncharacterized protein</fullName>
    </submittedName>
</protein>